<keyword evidence="1" id="KW-1133">Transmembrane helix</keyword>
<dbReference type="Proteomes" id="UP000241462">
    <property type="component" value="Unassembled WGS sequence"/>
</dbReference>
<evidence type="ECO:0000313" key="2">
    <source>
        <dbReference type="EMBL" id="PSR84304.1"/>
    </source>
</evidence>
<protein>
    <submittedName>
        <fullName evidence="2">Uncharacterized protein</fullName>
    </submittedName>
</protein>
<feature type="transmembrane region" description="Helical" evidence="1">
    <location>
        <begin position="20"/>
        <end position="40"/>
    </location>
</feature>
<organism evidence="2 3">
    <name type="scientific">Coniella lustricola</name>
    <dbReference type="NCBI Taxonomy" id="2025994"/>
    <lineage>
        <taxon>Eukaryota</taxon>
        <taxon>Fungi</taxon>
        <taxon>Dikarya</taxon>
        <taxon>Ascomycota</taxon>
        <taxon>Pezizomycotina</taxon>
        <taxon>Sordariomycetes</taxon>
        <taxon>Sordariomycetidae</taxon>
        <taxon>Diaporthales</taxon>
        <taxon>Schizoparmaceae</taxon>
        <taxon>Coniella</taxon>
    </lineage>
</organism>
<reference evidence="2 3" key="1">
    <citation type="journal article" date="2018" name="Mycol. Prog.">
        <title>Coniella lustricola, a new species from submerged detritus.</title>
        <authorList>
            <person name="Raudabaugh D.B."/>
            <person name="Iturriaga T."/>
            <person name="Carver A."/>
            <person name="Mondo S."/>
            <person name="Pangilinan J."/>
            <person name="Lipzen A."/>
            <person name="He G."/>
            <person name="Amirebrahimi M."/>
            <person name="Grigoriev I.V."/>
            <person name="Miller A.N."/>
        </authorList>
    </citation>
    <scope>NUCLEOTIDE SEQUENCE [LARGE SCALE GENOMIC DNA]</scope>
    <source>
        <strain evidence="2 3">B22-T-1</strain>
    </source>
</reference>
<name>A0A2T3A7F9_9PEZI</name>
<dbReference type="InParanoid" id="A0A2T3A7F9"/>
<dbReference type="EMBL" id="KZ678445">
    <property type="protein sequence ID" value="PSR84304.1"/>
    <property type="molecule type" value="Genomic_DNA"/>
</dbReference>
<evidence type="ECO:0000256" key="1">
    <source>
        <dbReference type="SAM" id="Phobius"/>
    </source>
</evidence>
<dbReference type="AlphaFoldDB" id="A0A2T3A7F9"/>
<gene>
    <name evidence="2" type="ORF">BD289DRAFT_262822</name>
</gene>
<keyword evidence="3" id="KW-1185">Reference proteome</keyword>
<accession>A0A2T3A7F9</accession>
<sequence length="92" mass="10840">MHLFPLFFSLHVEKTAAILFWIGSLLFCFSFLFILPLHLIDIGTSGSPLDKAPFTTFYQDQESKTAIEKKVPSGTCLFWPSFFYYYYFFYHL</sequence>
<evidence type="ECO:0000313" key="3">
    <source>
        <dbReference type="Proteomes" id="UP000241462"/>
    </source>
</evidence>
<keyword evidence="1" id="KW-0472">Membrane</keyword>
<keyword evidence="1" id="KW-0812">Transmembrane</keyword>
<proteinExistence type="predicted"/>